<dbReference type="Proteomes" id="UP001500689">
    <property type="component" value="Unassembled WGS sequence"/>
</dbReference>
<keyword evidence="3" id="KW-1185">Reference proteome</keyword>
<organism evidence="2 3">
    <name type="scientific">Amycolatopsis ultiminotia</name>
    <dbReference type="NCBI Taxonomy" id="543629"/>
    <lineage>
        <taxon>Bacteria</taxon>
        <taxon>Bacillati</taxon>
        <taxon>Actinomycetota</taxon>
        <taxon>Actinomycetes</taxon>
        <taxon>Pseudonocardiales</taxon>
        <taxon>Pseudonocardiaceae</taxon>
        <taxon>Amycolatopsis</taxon>
    </lineage>
</organism>
<sequence length="118" mass="12919">MTAEPRRATPRTCPTATLRNPTKGSNHDRPHDAPPVGTSDTGFPGQAAHSTRRECPSTAQRGNRQTAPVRRSRHSTRHAVPGPPTPEQWAQQQLVNAPERSRQWAKEVAGIYGLDLAD</sequence>
<evidence type="ECO:0000313" key="2">
    <source>
        <dbReference type="EMBL" id="GAA3546225.1"/>
    </source>
</evidence>
<reference evidence="3" key="1">
    <citation type="journal article" date="2019" name="Int. J. Syst. Evol. Microbiol.">
        <title>The Global Catalogue of Microorganisms (GCM) 10K type strain sequencing project: providing services to taxonomists for standard genome sequencing and annotation.</title>
        <authorList>
            <consortium name="The Broad Institute Genomics Platform"/>
            <consortium name="The Broad Institute Genome Sequencing Center for Infectious Disease"/>
            <person name="Wu L."/>
            <person name="Ma J."/>
        </authorList>
    </citation>
    <scope>NUCLEOTIDE SEQUENCE [LARGE SCALE GENOMIC DNA]</scope>
    <source>
        <strain evidence="3">JCM 16898</strain>
    </source>
</reference>
<accession>A0ABP6W7C0</accession>
<gene>
    <name evidence="2" type="ORF">GCM10022222_32350</name>
</gene>
<feature type="region of interest" description="Disordered" evidence="1">
    <location>
        <begin position="1"/>
        <end position="102"/>
    </location>
</feature>
<feature type="compositionally biased region" description="Polar residues" evidence="1">
    <location>
        <begin position="57"/>
        <end position="66"/>
    </location>
</feature>
<proteinExistence type="predicted"/>
<dbReference type="EMBL" id="BAAAZN010000006">
    <property type="protein sequence ID" value="GAA3546225.1"/>
    <property type="molecule type" value="Genomic_DNA"/>
</dbReference>
<protein>
    <submittedName>
        <fullName evidence="2">Uncharacterized protein</fullName>
    </submittedName>
</protein>
<evidence type="ECO:0000256" key="1">
    <source>
        <dbReference type="SAM" id="MobiDB-lite"/>
    </source>
</evidence>
<name>A0ABP6W7C0_9PSEU</name>
<comment type="caution">
    <text evidence="2">The sequence shown here is derived from an EMBL/GenBank/DDBJ whole genome shotgun (WGS) entry which is preliminary data.</text>
</comment>
<evidence type="ECO:0000313" key="3">
    <source>
        <dbReference type="Proteomes" id="UP001500689"/>
    </source>
</evidence>